<accession>A0A0C4YE44</accession>
<dbReference type="KEGG" id="cbw:RR42_m1654"/>
<dbReference type="EMBL" id="CP010536">
    <property type="protein sequence ID" value="AJG19051.1"/>
    <property type="molecule type" value="Genomic_DNA"/>
</dbReference>
<dbReference type="AlphaFoldDB" id="A0A0C4YE44"/>
<dbReference type="STRING" id="68895.RR42_m1654"/>
<gene>
    <name evidence="1" type="ORF">RR42_m1654</name>
</gene>
<dbReference type="Proteomes" id="UP000031843">
    <property type="component" value="Chromosome main"/>
</dbReference>
<reference evidence="1 2" key="1">
    <citation type="journal article" date="2015" name="Genome Announc.">
        <title>Complete Genome Sequence of Cupriavidus basilensis 4G11, Isolated from the Oak Ridge Field Research Center Site.</title>
        <authorList>
            <person name="Ray J."/>
            <person name="Waters R.J."/>
            <person name="Skerker J.M."/>
            <person name="Kuehl J.V."/>
            <person name="Price M.N."/>
            <person name="Huang J."/>
            <person name="Chakraborty R."/>
            <person name="Arkin A.P."/>
            <person name="Deutschbauer A."/>
        </authorList>
    </citation>
    <scope>NUCLEOTIDE SEQUENCE [LARGE SCALE GENOMIC DNA]</scope>
    <source>
        <strain evidence="1">4G11</strain>
    </source>
</reference>
<dbReference type="RefSeq" id="WP_043345554.1">
    <property type="nucleotide sequence ID" value="NZ_CP010536.1"/>
</dbReference>
<evidence type="ECO:0000313" key="1">
    <source>
        <dbReference type="EMBL" id="AJG19051.1"/>
    </source>
</evidence>
<protein>
    <submittedName>
        <fullName evidence="1">Uncharacterized protein</fullName>
    </submittedName>
</protein>
<sequence length="90" mass="10039">MNCKPGDLAYIVRDPYPENLGRVVKVVGAPQWIDDGPAWFCQATGGPLRVMNIDRPRETLRDTEFDCYDSDLRPISGVPVEDEVSDEVTA</sequence>
<name>A0A0C4YE44_9BURK</name>
<evidence type="ECO:0000313" key="2">
    <source>
        <dbReference type="Proteomes" id="UP000031843"/>
    </source>
</evidence>
<proteinExistence type="predicted"/>
<keyword evidence="2" id="KW-1185">Reference proteome</keyword>
<organism evidence="1 2">
    <name type="scientific">Cupriavidus basilensis</name>
    <dbReference type="NCBI Taxonomy" id="68895"/>
    <lineage>
        <taxon>Bacteria</taxon>
        <taxon>Pseudomonadati</taxon>
        <taxon>Pseudomonadota</taxon>
        <taxon>Betaproteobacteria</taxon>
        <taxon>Burkholderiales</taxon>
        <taxon>Burkholderiaceae</taxon>
        <taxon>Cupriavidus</taxon>
    </lineage>
</organism>
<dbReference type="OrthoDB" id="9011013at2"/>